<dbReference type="Proteomes" id="UP001207468">
    <property type="component" value="Unassembled WGS sequence"/>
</dbReference>
<dbReference type="EMBL" id="JAGFNK010000160">
    <property type="protein sequence ID" value="KAI9463076.1"/>
    <property type="molecule type" value="Genomic_DNA"/>
</dbReference>
<evidence type="ECO:0000313" key="1">
    <source>
        <dbReference type="EMBL" id="KAI9463076.1"/>
    </source>
</evidence>
<protein>
    <submittedName>
        <fullName evidence="1">Anti-FecI sigma factor, FecR</fullName>
    </submittedName>
</protein>
<keyword evidence="2" id="KW-1185">Reference proteome</keyword>
<name>A0ACC0U5L8_9AGAM</name>
<reference evidence="1" key="1">
    <citation type="submission" date="2021-03" db="EMBL/GenBank/DDBJ databases">
        <title>Evolutionary priming and transition to the ectomycorrhizal habit in an iconic lineage of mushroom-forming fungi: is preadaptation a requirement?</title>
        <authorList>
            <consortium name="DOE Joint Genome Institute"/>
            <person name="Looney B.P."/>
            <person name="Miyauchi S."/>
            <person name="Morin E."/>
            <person name="Drula E."/>
            <person name="Courty P.E."/>
            <person name="Chicoki N."/>
            <person name="Fauchery L."/>
            <person name="Kohler A."/>
            <person name="Kuo A."/>
            <person name="LaButti K."/>
            <person name="Pangilinan J."/>
            <person name="Lipzen A."/>
            <person name="Riley R."/>
            <person name="Andreopoulos W."/>
            <person name="He G."/>
            <person name="Johnson J."/>
            <person name="Barry K.W."/>
            <person name="Grigoriev I.V."/>
            <person name="Nagy L."/>
            <person name="Hibbett D."/>
            <person name="Henrissat B."/>
            <person name="Matheny P.B."/>
            <person name="Labbe J."/>
            <person name="Martin A.F."/>
        </authorList>
    </citation>
    <scope>NUCLEOTIDE SEQUENCE</scope>
    <source>
        <strain evidence="1">BPL698</strain>
    </source>
</reference>
<sequence>MENIDRNSIEHFVFDKSFREWVLNPATAGAHWEQWLQEHPEQHHTLQYAKAVIYALQLHQRPLPEEAIQREIEKILSQLDETGDIFTEEDLPAEPQPRRSLFRTPWWLNIAAVLLLIAGTSYLFITHRYQRNITDAFFSSASGKLIQSFNHTGAIQRITLPDASTVYLENNSKLSYHDNFNDKKREVYLEGEAFFEVTKDIQKPFLVYSRNIVTKVLGTTFTVRAFPLDKQAMVVVKTGKVSVFKIENLTEANAASAELKGVVITPNQKIVYDGKAKELNKTLVDTPAFIAPPQATEFAFDDTPVKEVFKTMQRAYGITILYDEELLSSCSLSVTMGNESFYDKLTLICKAINASYEVIDGNIIISAKGCK</sequence>
<gene>
    <name evidence="1" type="ORF">F5148DRAFT_1286207</name>
</gene>
<organism evidence="1 2">
    <name type="scientific">Russula earlei</name>
    <dbReference type="NCBI Taxonomy" id="71964"/>
    <lineage>
        <taxon>Eukaryota</taxon>
        <taxon>Fungi</taxon>
        <taxon>Dikarya</taxon>
        <taxon>Basidiomycota</taxon>
        <taxon>Agaricomycotina</taxon>
        <taxon>Agaricomycetes</taxon>
        <taxon>Russulales</taxon>
        <taxon>Russulaceae</taxon>
        <taxon>Russula</taxon>
    </lineage>
</organism>
<comment type="caution">
    <text evidence="1">The sequence shown here is derived from an EMBL/GenBank/DDBJ whole genome shotgun (WGS) entry which is preliminary data.</text>
</comment>
<proteinExistence type="predicted"/>
<accession>A0ACC0U5L8</accession>
<evidence type="ECO:0000313" key="2">
    <source>
        <dbReference type="Proteomes" id="UP001207468"/>
    </source>
</evidence>